<evidence type="ECO:0000313" key="3">
    <source>
        <dbReference type="Proteomes" id="UP000321750"/>
    </source>
</evidence>
<dbReference type="RefSeq" id="WP_147047679.1">
    <property type="nucleotide sequence ID" value="NZ_BJZV01000016.1"/>
</dbReference>
<organism evidence="2 3">
    <name type="scientific">Methylobacterium gnaphalii</name>
    <dbReference type="NCBI Taxonomy" id="1010610"/>
    <lineage>
        <taxon>Bacteria</taxon>
        <taxon>Pseudomonadati</taxon>
        <taxon>Pseudomonadota</taxon>
        <taxon>Alphaproteobacteria</taxon>
        <taxon>Hyphomicrobiales</taxon>
        <taxon>Methylobacteriaceae</taxon>
        <taxon>Methylobacterium</taxon>
    </lineage>
</organism>
<comment type="caution">
    <text evidence="2">The sequence shown here is derived from an EMBL/GenBank/DDBJ whole genome shotgun (WGS) entry which is preliminary data.</text>
</comment>
<evidence type="ECO:0000256" key="1">
    <source>
        <dbReference type="SAM" id="Phobius"/>
    </source>
</evidence>
<dbReference type="InterPro" id="IPR010699">
    <property type="entry name" value="DUF1275"/>
</dbReference>
<reference evidence="2 3" key="1">
    <citation type="submission" date="2019-07" db="EMBL/GenBank/DDBJ databases">
        <title>Whole genome shotgun sequence of Methylobacterium gnaphalii NBRC 107716.</title>
        <authorList>
            <person name="Hosoyama A."/>
            <person name="Uohara A."/>
            <person name="Ohji S."/>
            <person name="Ichikawa N."/>
        </authorList>
    </citation>
    <scope>NUCLEOTIDE SEQUENCE [LARGE SCALE GENOMIC DNA]</scope>
    <source>
        <strain evidence="2 3">NBRC 107716</strain>
    </source>
</reference>
<feature type="transmembrane region" description="Helical" evidence="1">
    <location>
        <begin position="206"/>
        <end position="223"/>
    </location>
</feature>
<gene>
    <name evidence="2" type="ORF">MGN01_30830</name>
</gene>
<keyword evidence="1" id="KW-0812">Transmembrane</keyword>
<dbReference type="PANTHER" id="PTHR37314:SF4">
    <property type="entry name" value="UPF0700 TRANSMEMBRANE PROTEIN YOAK"/>
    <property type="match status" value="1"/>
</dbReference>
<sequence>MLSREGEARTQEVDERLAWTLAAIAGALNAAGFYAFGFYSSNMTGNVSALADHLGLGDVLMAAQVLALVAAFVTGAMAATLLIDTGRQRRLRGVYAYSILTEAVLLGALGCAEPWLPAVARGPVLALSLSFLLGLQNATVTQITNARVRTTHVTGMVTDIGIGLASLLGERPGLDRSKLRLHSITVAAFLSGGILGVLAYRAMGMQLLFPVAVLLALLALPGMRSARRLGTA</sequence>
<dbReference type="AlphaFoldDB" id="A0A512JMT8"/>
<dbReference type="PANTHER" id="PTHR37314">
    <property type="entry name" value="SLR0142 PROTEIN"/>
    <property type="match status" value="1"/>
</dbReference>
<keyword evidence="1" id="KW-1133">Transmembrane helix</keyword>
<dbReference type="InterPro" id="IPR036259">
    <property type="entry name" value="MFS_trans_sf"/>
</dbReference>
<dbReference type="Pfam" id="PF06912">
    <property type="entry name" value="DUF1275"/>
    <property type="match status" value="1"/>
</dbReference>
<keyword evidence="1" id="KW-0472">Membrane</keyword>
<protein>
    <submittedName>
        <fullName evidence="2">DUF1275 family protein</fullName>
    </submittedName>
</protein>
<feature type="transmembrane region" description="Helical" evidence="1">
    <location>
        <begin position="21"/>
        <end position="39"/>
    </location>
</feature>
<feature type="transmembrane region" description="Helical" evidence="1">
    <location>
        <begin position="94"/>
        <end position="116"/>
    </location>
</feature>
<keyword evidence="3" id="KW-1185">Reference proteome</keyword>
<feature type="transmembrane region" description="Helical" evidence="1">
    <location>
        <begin position="59"/>
        <end position="82"/>
    </location>
</feature>
<accession>A0A512JMT8</accession>
<dbReference type="EMBL" id="BJZV01000016">
    <property type="protein sequence ID" value="GEP11238.1"/>
    <property type="molecule type" value="Genomic_DNA"/>
</dbReference>
<evidence type="ECO:0000313" key="2">
    <source>
        <dbReference type="EMBL" id="GEP11238.1"/>
    </source>
</evidence>
<name>A0A512JMT8_9HYPH</name>
<dbReference type="OrthoDB" id="270162at2"/>
<proteinExistence type="predicted"/>
<dbReference type="Proteomes" id="UP000321750">
    <property type="component" value="Unassembled WGS sequence"/>
</dbReference>
<dbReference type="SUPFAM" id="SSF103473">
    <property type="entry name" value="MFS general substrate transporter"/>
    <property type="match status" value="1"/>
</dbReference>
<feature type="transmembrane region" description="Helical" evidence="1">
    <location>
        <begin position="181"/>
        <end position="200"/>
    </location>
</feature>